<protein>
    <submittedName>
        <fullName evidence="2">Uncharacterized protein</fullName>
    </submittedName>
</protein>
<name>A0A087DHC0_9BIFI</name>
<evidence type="ECO:0000313" key="2">
    <source>
        <dbReference type="EMBL" id="KFI94920.1"/>
    </source>
</evidence>
<dbReference type="Proteomes" id="UP000029004">
    <property type="component" value="Unassembled WGS sequence"/>
</dbReference>
<reference evidence="2 3" key="1">
    <citation type="submission" date="2014-03" db="EMBL/GenBank/DDBJ databases">
        <title>Genomics of Bifidobacteria.</title>
        <authorList>
            <person name="Ventura M."/>
            <person name="Milani C."/>
            <person name="Lugli G.A."/>
        </authorList>
    </citation>
    <scope>NUCLEOTIDE SEQUENCE [LARGE SCALE GENOMIC DNA]</scope>
    <source>
        <strain evidence="2 3">DSM 23968</strain>
    </source>
</reference>
<keyword evidence="3" id="KW-1185">Reference proteome</keyword>
<dbReference type="eggNOG" id="ENOG5031YHN">
    <property type="taxonomic scope" value="Bacteria"/>
</dbReference>
<evidence type="ECO:0000256" key="1">
    <source>
        <dbReference type="SAM" id="MobiDB-lite"/>
    </source>
</evidence>
<feature type="region of interest" description="Disordered" evidence="1">
    <location>
        <begin position="1"/>
        <end position="26"/>
    </location>
</feature>
<dbReference type="STRING" id="762211.BSTEL_1584"/>
<gene>
    <name evidence="2" type="ORF">BSTEL_1584</name>
</gene>
<comment type="caution">
    <text evidence="2">The sequence shown here is derived from an EMBL/GenBank/DDBJ whole genome shotgun (WGS) entry which is preliminary data.</text>
</comment>
<dbReference type="AlphaFoldDB" id="A0A087DHC0"/>
<dbReference type="EMBL" id="JGZP01000019">
    <property type="protein sequence ID" value="KFI94920.1"/>
    <property type="molecule type" value="Genomic_DNA"/>
</dbReference>
<organism evidence="2 3">
    <name type="scientific">Bifidobacterium stellenboschense</name>
    <dbReference type="NCBI Taxonomy" id="762211"/>
    <lineage>
        <taxon>Bacteria</taxon>
        <taxon>Bacillati</taxon>
        <taxon>Actinomycetota</taxon>
        <taxon>Actinomycetes</taxon>
        <taxon>Bifidobacteriales</taxon>
        <taxon>Bifidobacteriaceae</taxon>
        <taxon>Bifidobacterium</taxon>
    </lineage>
</organism>
<sequence length="137" mass="14760">MDNGGSDHSPRSGWTPPRPFPFNGGMNTLTTTLPGTMRLFAPFAAGSSSFGLQPKTMFDDSCRCHEATRTSRDRVIAVAADTPRVTERARTALASCTGLDWEGNAASLFRDRIQSLRAPLDVHDDDAAATARMAKAM</sequence>
<evidence type="ECO:0000313" key="3">
    <source>
        <dbReference type="Proteomes" id="UP000029004"/>
    </source>
</evidence>
<accession>A0A087DHC0</accession>
<proteinExistence type="predicted"/>